<accession>A0A895YHE2</accession>
<keyword evidence="1" id="KW-0812">Transmembrane</keyword>
<dbReference type="KEGG" id="nhy:JQS43_00590"/>
<proteinExistence type="predicted"/>
<keyword evidence="1" id="KW-0472">Membrane</keyword>
<protein>
    <recommendedName>
        <fullName evidence="2">Putative Flp pilus-assembly TadG-like N-terminal domain-containing protein</fullName>
    </recommendedName>
</protein>
<feature type="domain" description="Putative Flp pilus-assembly TadG-like N-terminal" evidence="2">
    <location>
        <begin position="10"/>
        <end position="57"/>
    </location>
</feature>
<reference evidence="3" key="1">
    <citation type="submission" date="2021-02" db="EMBL/GenBank/DDBJ databases">
        <title>Natrosporangium hydrolyticum gen. nov., sp. nov, a haloalkaliphilic actinobacterium from a soda solonchak soil.</title>
        <authorList>
            <person name="Sorokin D.Y."/>
            <person name="Khijniak T.V."/>
            <person name="Zakharycheva A.P."/>
            <person name="Boueva O.V."/>
            <person name="Ariskina E.V."/>
            <person name="Hahnke R.L."/>
            <person name="Bunk B."/>
            <person name="Sproer C."/>
            <person name="Schumann P."/>
            <person name="Evtushenko L.I."/>
            <person name="Kublanov I.V."/>
        </authorList>
    </citation>
    <scope>NUCLEOTIDE SEQUENCE</scope>
    <source>
        <strain evidence="3">DSM 106523</strain>
    </source>
</reference>
<evidence type="ECO:0000259" key="2">
    <source>
        <dbReference type="Pfam" id="PF13400"/>
    </source>
</evidence>
<evidence type="ECO:0000313" key="3">
    <source>
        <dbReference type="EMBL" id="QSB14929.1"/>
    </source>
</evidence>
<keyword evidence="1" id="KW-1133">Transmembrane helix</keyword>
<keyword evidence="4" id="KW-1185">Reference proteome</keyword>
<dbReference type="Pfam" id="PF13400">
    <property type="entry name" value="Tad"/>
    <property type="match status" value="1"/>
</dbReference>
<dbReference type="RefSeq" id="WP_239677092.1">
    <property type="nucleotide sequence ID" value="NZ_CP070499.1"/>
</dbReference>
<gene>
    <name evidence="3" type="ORF">JQS43_00590</name>
</gene>
<organism evidence="3 4">
    <name type="scientific">Natronosporangium hydrolyticum</name>
    <dbReference type="NCBI Taxonomy" id="2811111"/>
    <lineage>
        <taxon>Bacteria</taxon>
        <taxon>Bacillati</taxon>
        <taxon>Actinomycetota</taxon>
        <taxon>Actinomycetes</taxon>
        <taxon>Micromonosporales</taxon>
        <taxon>Micromonosporaceae</taxon>
        <taxon>Natronosporangium</taxon>
    </lineage>
</organism>
<dbReference type="InterPro" id="IPR028087">
    <property type="entry name" value="Tad_N"/>
</dbReference>
<dbReference type="Proteomes" id="UP000662857">
    <property type="component" value="Chromosome"/>
</dbReference>
<evidence type="ECO:0000313" key="4">
    <source>
        <dbReference type="Proteomes" id="UP000662857"/>
    </source>
</evidence>
<evidence type="ECO:0000256" key="1">
    <source>
        <dbReference type="SAM" id="Phobius"/>
    </source>
</evidence>
<dbReference type="EMBL" id="CP070499">
    <property type="protein sequence ID" value="QSB14929.1"/>
    <property type="molecule type" value="Genomic_DNA"/>
</dbReference>
<sequence>MSLGRPRDQGRVSVFVAAAMPMMLIFMALMWDASGYLRALHRADNIANEAARAAGQAIDIPQAVAGEQIIVDPAAATVAADAYLSDAGVTGDVVVSEDGRLVTVSVAVGYEPLFLGQFGFGSFTAEGTADGHLVDE</sequence>
<name>A0A895YHE2_9ACTN</name>
<feature type="transmembrane region" description="Helical" evidence="1">
    <location>
        <begin position="12"/>
        <end position="31"/>
    </location>
</feature>
<dbReference type="AlphaFoldDB" id="A0A895YHE2"/>